<protein>
    <submittedName>
        <fullName evidence="3">Anti-sigma regulatory factor</fullName>
    </submittedName>
</protein>
<dbReference type="Pfam" id="PF13581">
    <property type="entry name" value="HATPase_c_2"/>
    <property type="match status" value="1"/>
</dbReference>
<dbReference type="InterPro" id="IPR003594">
    <property type="entry name" value="HATPase_dom"/>
</dbReference>
<dbReference type="AlphaFoldDB" id="A0A832H3T7"/>
<dbReference type="InterPro" id="IPR050267">
    <property type="entry name" value="Anti-sigma-factor_SerPK"/>
</dbReference>
<proteinExistence type="predicted"/>
<sequence length="151" mass="17402">MRTELHVPSDLKFLTIVENWLLGSLEVELGDHVDWPKQSNRLRLVLVEAYSNVVRHAHRDQPNLPVLIRLELQERDIALEIWDHGKGYDLSTYLPPSPEAKQESGYGWLILNRLMDRVEYRLQVNGRNCLKLEASLPEAKPQTPTLSGREG</sequence>
<feature type="domain" description="Histidine kinase/HSP90-like ATPase" evidence="2">
    <location>
        <begin position="37"/>
        <end position="132"/>
    </location>
</feature>
<reference evidence="3" key="1">
    <citation type="journal article" date="2020" name="mSystems">
        <title>Genome- and Community-Level Interaction Insights into Carbon Utilization and Element Cycling Functions of Hydrothermarchaeota in Hydrothermal Sediment.</title>
        <authorList>
            <person name="Zhou Z."/>
            <person name="Liu Y."/>
            <person name="Xu W."/>
            <person name="Pan J."/>
            <person name="Luo Z.H."/>
            <person name="Li M."/>
        </authorList>
    </citation>
    <scope>NUCLEOTIDE SEQUENCE [LARGE SCALE GENOMIC DNA]</scope>
    <source>
        <strain evidence="3">SpSt-402</strain>
    </source>
</reference>
<dbReference type="Gene3D" id="3.30.565.10">
    <property type="entry name" value="Histidine kinase-like ATPase, C-terminal domain"/>
    <property type="match status" value="1"/>
</dbReference>
<dbReference type="SUPFAM" id="SSF55874">
    <property type="entry name" value="ATPase domain of HSP90 chaperone/DNA topoisomerase II/histidine kinase"/>
    <property type="match status" value="1"/>
</dbReference>
<dbReference type="InterPro" id="IPR036890">
    <property type="entry name" value="HATPase_C_sf"/>
</dbReference>
<evidence type="ECO:0000259" key="2">
    <source>
        <dbReference type="Pfam" id="PF13581"/>
    </source>
</evidence>
<accession>A0A832H3T7</accession>
<evidence type="ECO:0000313" key="3">
    <source>
        <dbReference type="EMBL" id="HGW94871.1"/>
    </source>
</evidence>
<dbReference type="PANTHER" id="PTHR35526:SF3">
    <property type="entry name" value="ANTI-SIGMA-F FACTOR RSBW"/>
    <property type="match status" value="1"/>
</dbReference>
<keyword evidence="1" id="KW-0808">Transferase</keyword>
<keyword evidence="1" id="KW-0723">Serine/threonine-protein kinase</keyword>
<gene>
    <name evidence="3" type="ORF">ENR47_11395</name>
</gene>
<dbReference type="EMBL" id="DSRD01000708">
    <property type="protein sequence ID" value="HGW94871.1"/>
    <property type="molecule type" value="Genomic_DNA"/>
</dbReference>
<comment type="caution">
    <text evidence="3">The sequence shown here is derived from an EMBL/GenBank/DDBJ whole genome shotgun (WGS) entry which is preliminary data.</text>
</comment>
<dbReference type="CDD" id="cd16936">
    <property type="entry name" value="HATPase_RsbW-like"/>
    <property type="match status" value="1"/>
</dbReference>
<dbReference type="PANTHER" id="PTHR35526">
    <property type="entry name" value="ANTI-SIGMA-F FACTOR RSBW-RELATED"/>
    <property type="match status" value="1"/>
</dbReference>
<dbReference type="GO" id="GO:0004674">
    <property type="term" value="F:protein serine/threonine kinase activity"/>
    <property type="evidence" value="ECO:0007669"/>
    <property type="project" value="UniProtKB-KW"/>
</dbReference>
<evidence type="ECO:0000256" key="1">
    <source>
        <dbReference type="ARBA" id="ARBA00022527"/>
    </source>
</evidence>
<organism evidence="3">
    <name type="scientific">Oscillatoriales cyanobacterium SpSt-402</name>
    <dbReference type="NCBI Taxonomy" id="2282168"/>
    <lineage>
        <taxon>Bacteria</taxon>
        <taxon>Bacillati</taxon>
        <taxon>Cyanobacteriota</taxon>
        <taxon>Cyanophyceae</taxon>
        <taxon>Oscillatoriophycideae</taxon>
        <taxon>Oscillatoriales</taxon>
    </lineage>
</organism>
<keyword evidence="1" id="KW-0418">Kinase</keyword>
<name>A0A832H3T7_9CYAN</name>